<dbReference type="EMBL" id="HACM01001980">
    <property type="protein sequence ID" value="CRZ02422.1"/>
    <property type="molecule type" value="Transcribed_RNA"/>
</dbReference>
<evidence type="ECO:0000256" key="2">
    <source>
        <dbReference type="ARBA" id="ARBA00022803"/>
    </source>
</evidence>
<dbReference type="PANTHER" id="PTHR44858:SF1">
    <property type="entry name" value="UDP-N-ACETYLGLUCOSAMINE--PEPTIDE N-ACETYLGLUCOSAMINYLTRANSFERASE SPINDLY-RELATED"/>
    <property type="match status" value="1"/>
</dbReference>
<dbReference type="PANTHER" id="PTHR44858">
    <property type="entry name" value="TETRATRICOPEPTIDE REPEAT PROTEIN 6"/>
    <property type="match status" value="1"/>
</dbReference>
<feature type="non-terminal residue" evidence="3">
    <location>
        <position position="124"/>
    </location>
</feature>
<dbReference type="InterPro" id="IPR050498">
    <property type="entry name" value="Ycf3"/>
</dbReference>
<evidence type="ECO:0000313" key="3">
    <source>
        <dbReference type="EMBL" id="CRZ02422.1"/>
    </source>
</evidence>
<dbReference type="InterPro" id="IPR019734">
    <property type="entry name" value="TPR_rpt"/>
</dbReference>
<organism evidence="3">
    <name type="scientific">Spongospora subterranea</name>
    <dbReference type="NCBI Taxonomy" id="70186"/>
    <lineage>
        <taxon>Eukaryota</taxon>
        <taxon>Sar</taxon>
        <taxon>Rhizaria</taxon>
        <taxon>Endomyxa</taxon>
        <taxon>Phytomyxea</taxon>
        <taxon>Plasmodiophorida</taxon>
        <taxon>Plasmodiophoridae</taxon>
        <taxon>Spongospora</taxon>
    </lineage>
</organism>
<dbReference type="AlphaFoldDB" id="A0A0H5QLD8"/>
<keyword evidence="1" id="KW-0677">Repeat</keyword>
<keyword evidence="2" id="KW-0802">TPR repeat</keyword>
<dbReference type="Gene3D" id="1.25.40.10">
    <property type="entry name" value="Tetratricopeptide repeat domain"/>
    <property type="match status" value="1"/>
</dbReference>
<evidence type="ECO:0000256" key="1">
    <source>
        <dbReference type="ARBA" id="ARBA00022737"/>
    </source>
</evidence>
<name>A0A0H5QLD8_9EUKA</name>
<dbReference type="InterPro" id="IPR011990">
    <property type="entry name" value="TPR-like_helical_dom_sf"/>
</dbReference>
<dbReference type="SMART" id="SM00028">
    <property type="entry name" value="TPR"/>
    <property type="match status" value="3"/>
</dbReference>
<proteinExistence type="predicted"/>
<feature type="non-terminal residue" evidence="3">
    <location>
        <position position="1"/>
    </location>
</feature>
<protein>
    <submittedName>
        <fullName evidence="3">Uncharacterized protein</fullName>
    </submittedName>
</protein>
<reference evidence="3" key="1">
    <citation type="submission" date="2015-04" db="EMBL/GenBank/DDBJ databases">
        <title>The genome sequence of the plant pathogenic Rhizarian Plasmodiophora brassicae reveals insights in its biotrophic life cycle and the origin of chitin synthesis.</title>
        <authorList>
            <person name="Schwelm A."/>
            <person name="Fogelqvist J."/>
            <person name="Knaust A."/>
            <person name="Julke S."/>
            <person name="Lilja T."/>
            <person name="Dhandapani V."/>
            <person name="Bonilla-Rosso G."/>
            <person name="Karlsson M."/>
            <person name="Shevchenko A."/>
            <person name="Choi S.R."/>
            <person name="Kim H.G."/>
            <person name="Park J.Y."/>
            <person name="Lim Y.P."/>
            <person name="Ludwig-Muller J."/>
            <person name="Dixelius C."/>
        </authorList>
    </citation>
    <scope>NUCLEOTIDE SEQUENCE</scope>
    <source>
        <tissue evidence="3">Potato root galls</tissue>
    </source>
</reference>
<dbReference type="SUPFAM" id="SSF48452">
    <property type="entry name" value="TPR-like"/>
    <property type="match status" value="1"/>
</dbReference>
<accession>A0A0H5QLD8</accession>
<sequence>ELDNIISDVSQSAMTKVMALSWRAAIFKALSQREKALEDLNDAIELTENPPFEVIINRGIIFSELGRVNESLFDMNRAIQMDAKGITGLINRSFVHFQHHDLDSSADDLLAALEKDPSQHSLRV</sequence>